<feature type="transmembrane region" description="Helical" evidence="7">
    <location>
        <begin position="169"/>
        <end position="186"/>
    </location>
</feature>
<feature type="transmembrane region" description="Helical" evidence="7">
    <location>
        <begin position="267"/>
        <end position="287"/>
    </location>
</feature>
<dbReference type="AlphaFoldDB" id="A0A0F4LWB2"/>
<dbReference type="GO" id="GO:0016413">
    <property type="term" value="F:O-acetyltransferase activity"/>
    <property type="evidence" value="ECO:0007669"/>
    <property type="project" value="TreeGrafter"/>
</dbReference>
<dbReference type="InterPro" id="IPR002656">
    <property type="entry name" value="Acyl_transf_3_dom"/>
</dbReference>
<evidence type="ECO:0000256" key="2">
    <source>
        <dbReference type="ARBA" id="ARBA00007400"/>
    </source>
</evidence>
<dbReference type="GO" id="GO:0009246">
    <property type="term" value="P:enterobacterial common antigen biosynthetic process"/>
    <property type="evidence" value="ECO:0007669"/>
    <property type="project" value="TreeGrafter"/>
</dbReference>
<feature type="transmembrane region" description="Helical" evidence="7">
    <location>
        <begin position="335"/>
        <end position="360"/>
    </location>
</feature>
<proteinExistence type="inferred from homology"/>
<evidence type="ECO:0000256" key="5">
    <source>
        <dbReference type="ARBA" id="ARBA00022989"/>
    </source>
</evidence>
<keyword evidence="6 7" id="KW-0472">Membrane</keyword>
<feature type="domain" description="Acyltransferase 3" evidence="8">
    <location>
        <begin position="18"/>
        <end position="349"/>
    </location>
</feature>
<reference evidence="9 10" key="1">
    <citation type="submission" date="2015-01" db="EMBL/GenBank/DDBJ databases">
        <title>Comparative genomics of the lactic acid bacteria isolated from the honey bee gut.</title>
        <authorList>
            <person name="Ellegaard K.M."/>
            <person name="Tamarit D."/>
            <person name="Javelind E."/>
            <person name="Olofsson T."/>
            <person name="Andersson S.G."/>
            <person name="Vasquez A."/>
        </authorList>
    </citation>
    <scope>NUCLEOTIDE SEQUENCE [LARGE SCALE GENOMIC DNA]</scope>
    <source>
        <strain evidence="9 10">Bin4</strain>
    </source>
</reference>
<evidence type="ECO:0000256" key="3">
    <source>
        <dbReference type="ARBA" id="ARBA00022475"/>
    </source>
</evidence>
<dbReference type="STRING" id="1218492.JG30_03730"/>
<comment type="similarity">
    <text evidence="2">Belongs to the acyltransferase 3 family.</text>
</comment>
<sequence>MEFFKKAKHFLQPADIGDYLKFSACTAVILQTVLQFACHTQPTVAEQRGIAIVYNLTKFTAPAFIFGILYTTTHTTLDTAGPPNWQQYFRTAWQNLGRPTCIWTLIYLLFFPNLQQKRPYHNSVTFLEQFLNGNAAPHLWYNTMMFQFIILMPLFSLLVHWCHRQPGRGWLLAGSAVVAAGGWLFFYDAQILHGPHASDWYWCDRLGLSFGLYGIGGMLAGIFPEWWERQLQRVGNYFFILFVGTLIWINWEFFQLGLPIVLARATYYKWSTTIYDLTVISFISYYASKHIRNHPQATKKVHWGAQLAYRAYLAHVFWLQLLWNLGGQLLVTRQLLGGVVLLYGLTWLLAFSSAQVTLTLSQKLQARAIK</sequence>
<evidence type="ECO:0000313" key="10">
    <source>
        <dbReference type="Proteomes" id="UP000033558"/>
    </source>
</evidence>
<evidence type="ECO:0000256" key="1">
    <source>
        <dbReference type="ARBA" id="ARBA00004651"/>
    </source>
</evidence>
<comment type="caution">
    <text evidence="9">The sequence shown here is derived from an EMBL/GenBank/DDBJ whole genome shotgun (WGS) entry which is preliminary data.</text>
</comment>
<keyword evidence="10" id="KW-1185">Reference proteome</keyword>
<dbReference type="Pfam" id="PF01757">
    <property type="entry name" value="Acyl_transf_3"/>
    <property type="match status" value="1"/>
</dbReference>
<dbReference type="OrthoDB" id="569695at2"/>
<dbReference type="HOGENOM" id="CLU_047714_2_1_9"/>
<organism evidence="9 10">
    <name type="scientific">Bombilactobacillus mellifer</name>
    <dbReference type="NCBI Taxonomy" id="1218492"/>
    <lineage>
        <taxon>Bacteria</taxon>
        <taxon>Bacillati</taxon>
        <taxon>Bacillota</taxon>
        <taxon>Bacilli</taxon>
        <taxon>Lactobacillales</taxon>
        <taxon>Lactobacillaceae</taxon>
        <taxon>Bombilactobacillus</taxon>
    </lineage>
</organism>
<dbReference type="RefSeq" id="WP_046315716.1">
    <property type="nucleotide sequence ID" value="NZ_JBHSZT010000003.1"/>
</dbReference>
<comment type="subcellular location">
    <subcellularLocation>
        <location evidence="1">Cell membrane</location>
        <topology evidence="1">Multi-pass membrane protein</topology>
    </subcellularLocation>
</comment>
<evidence type="ECO:0000259" key="8">
    <source>
        <dbReference type="Pfam" id="PF01757"/>
    </source>
</evidence>
<dbReference type="EMBL" id="JXJQ01000005">
    <property type="protein sequence ID" value="KJY62584.1"/>
    <property type="molecule type" value="Genomic_DNA"/>
</dbReference>
<evidence type="ECO:0000256" key="6">
    <source>
        <dbReference type="ARBA" id="ARBA00023136"/>
    </source>
</evidence>
<protein>
    <submittedName>
        <fullName evidence="9">Putative membrane protein</fullName>
    </submittedName>
</protein>
<evidence type="ECO:0000256" key="4">
    <source>
        <dbReference type="ARBA" id="ARBA00022692"/>
    </source>
</evidence>
<feature type="transmembrane region" description="Helical" evidence="7">
    <location>
        <begin position="234"/>
        <end position="251"/>
    </location>
</feature>
<dbReference type="PATRIC" id="fig|1218492.5.peg.495"/>
<feature type="transmembrane region" description="Helical" evidence="7">
    <location>
        <begin position="206"/>
        <end position="227"/>
    </location>
</feature>
<dbReference type="PANTHER" id="PTHR40074:SF2">
    <property type="entry name" value="O-ACETYLTRANSFERASE WECH"/>
    <property type="match status" value="1"/>
</dbReference>
<keyword evidence="3" id="KW-1003">Cell membrane</keyword>
<name>A0A0F4LWB2_9LACO</name>
<evidence type="ECO:0000256" key="7">
    <source>
        <dbReference type="SAM" id="Phobius"/>
    </source>
</evidence>
<feature type="transmembrane region" description="Helical" evidence="7">
    <location>
        <begin position="307"/>
        <end position="323"/>
    </location>
</feature>
<accession>A0A0F4LWB2</accession>
<keyword evidence="4 7" id="KW-0812">Transmembrane</keyword>
<gene>
    <name evidence="9" type="ORF">JG30_03730</name>
</gene>
<dbReference type="Proteomes" id="UP000033558">
    <property type="component" value="Unassembled WGS sequence"/>
</dbReference>
<keyword evidence="5 7" id="KW-1133">Transmembrane helix</keyword>
<evidence type="ECO:0000313" key="9">
    <source>
        <dbReference type="EMBL" id="KJY62584.1"/>
    </source>
</evidence>
<feature type="transmembrane region" description="Helical" evidence="7">
    <location>
        <begin position="139"/>
        <end position="162"/>
    </location>
</feature>
<dbReference type="GO" id="GO:0005886">
    <property type="term" value="C:plasma membrane"/>
    <property type="evidence" value="ECO:0007669"/>
    <property type="project" value="UniProtKB-SubCell"/>
</dbReference>
<dbReference type="PANTHER" id="PTHR40074">
    <property type="entry name" value="O-ACETYLTRANSFERASE WECH"/>
    <property type="match status" value="1"/>
</dbReference>